<comment type="caution">
    <text evidence="2">The sequence shown here is derived from an EMBL/GenBank/DDBJ whole genome shotgun (WGS) entry which is preliminary data.</text>
</comment>
<dbReference type="PROSITE" id="PS51257">
    <property type="entry name" value="PROKAR_LIPOPROTEIN"/>
    <property type="match status" value="1"/>
</dbReference>
<dbReference type="RefSeq" id="WP_168104657.1">
    <property type="nucleotide sequence ID" value="NZ_JAAVVK010000001.1"/>
</dbReference>
<keyword evidence="3" id="KW-1185">Reference proteome</keyword>
<name>A0A846U0Y5_9MOLU</name>
<organism evidence="2 3">
    <name type="scientific">Spiroplasma platyhelix PALS-1</name>
    <dbReference type="NCBI Taxonomy" id="1276218"/>
    <lineage>
        <taxon>Bacteria</taxon>
        <taxon>Bacillati</taxon>
        <taxon>Mycoplasmatota</taxon>
        <taxon>Mollicutes</taxon>
        <taxon>Entomoplasmatales</taxon>
        <taxon>Spiroplasmataceae</taxon>
        <taxon>Spiroplasma</taxon>
    </lineage>
</organism>
<gene>
    <name evidence="2" type="ORF">HER12_00195</name>
</gene>
<dbReference type="EMBL" id="JAAVVK010000001">
    <property type="protein sequence ID" value="NKE38179.1"/>
    <property type="molecule type" value="Genomic_DNA"/>
</dbReference>
<feature type="chain" id="PRO_5032358672" description="Lipoprotein" evidence="1">
    <location>
        <begin position="23"/>
        <end position="712"/>
    </location>
</feature>
<proteinExistence type="predicted"/>
<accession>A0A846U0Y5</accession>
<dbReference type="AlphaFoldDB" id="A0A846U0Y5"/>
<evidence type="ECO:0000313" key="3">
    <source>
        <dbReference type="Proteomes" id="UP000584587"/>
    </source>
</evidence>
<protein>
    <recommendedName>
        <fullName evidence="4">Lipoprotein</fullName>
    </recommendedName>
</protein>
<sequence length="712" mass="77565">MNFKKMLASIGLLAIAVPTSLSVVSCGSDAPTAKISLDTVIKITEVASDATETTIIDKVLALNPDSKVNKTDLEVNSFVAAQPGTKGSAKIAAKKESTFTGEVNITIKAADKINLDTVIKNKEVDGNTSNNETKVLQTIETANPEVKGNIQIKNFKAATQIANGSATVFAKENTKFTGEVNISIKSLNKTQLSSVIKITEVASDATETTIIDKVLALNPDSKVNKTDLEVNSFVAAQPGTKGSAKIAAKKESTFTGEVNITIKAADKINLDTVIKNKEVDGNTSNNETKVLQTIETANPEVKGNIQIKNFKAATQIANGSATVFAKENTKFTGEVNISIKSLNKTQLSSVIKITEVASDATETTIIDKVLALNPDSKVNKTDLEVNSFVAAQPGTKGSAKIAAKKESTFTGEVNITIKAADKINLDTVIKNKEVEGDLYNDETWVLNQIIFLNNDVTIEDVEIKEFKAATISQSGSAKITAIPESNFTGEVSITITKLTATKKGLNRIIINRVIDSNTNNTEQSVLNEVQKQHSELNSANISIKDFKAATKENFGSATIITKPNKTIEGEVAIVISKIDPAYNNIIENLKNAETKSAAKKDAWIAFFDYKEKQFIEIYGNGLLIADLDGTTDENVWRFIFWVLAHQRQELINQDIEMDYKDLDKIVSNSKNVWDKDQETVLHSGTYTVVFWDNSTHVIQLKDFKMFYELNKQ</sequence>
<evidence type="ECO:0000256" key="1">
    <source>
        <dbReference type="SAM" id="SignalP"/>
    </source>
</evidence>
<evidence type="ECO:0000313" key="2">
    <source>
        <dbReference type="EMBL" id="NKE38179.1"/>
    </source>
</evidence>
<evidence type="ECO:0008006" key="4">
    <source>
        <dbReference type="Google" id="ProtNLM"/>
    </source>
</evidence>
<keyword evidence="1" id="KW-0732">Signal</keyword>
<dbReference type="Proteomes" id="UP000584587">
    <property type="component" value="Unassembled WGS sequence"/>
</dbReference>
<reference evidence="2 3" key="1">
    <citation type="submission" date="2020-04" db="EMBL/GenBank/DDBJ databases">
        <title>Complete genome sequence of Spiroplasma platyhelix ATCC 51748, an insect isolate.</title>
        <authorList>
            <person name="Green E.A."/>
            <person name="Klassen J.L."/>
        </authorList>
    </citation>
    <scope>NUCLEOTIDE SEQUENCE [LARGE SCALE GENOMIC DNA]</scope>
    <source>
        <strain evidence="2 3">PALS-1</strain>
    </source>
</reference>
<feature type="signal peptide" evidence="1">
    <location>
        <begin position="1"/>
        <end position="22"/>
    </location>
</feature>